<gene>
    <name evidence="6" type="ORF">QTG54_000180</name>
</gene>
<feature type="region of interest" description="Disordered" evidence="4">
    <location>
        <begin position="193"/>
        <end position="221"/>
    </location>
</feature>
<proteinExistence type="predicted"/>
<feature type="domain" description="HSF-type DNA-binding" evidence="5">
    <location>
        <begin position="105"/>
        <end position="147"/>
    </location>
</feature>
<dbReference type="InterPro" id="IPR036388">
    <property type="entry name" value="WH-like_DNA-bd_sf"/>
</dbReference>
<dbReference type="GO" id="GO:0043565">
    <property type="term" value="F:sequence-specific DNA binding"/>
    <property type="evidence" value="ECO:0007669"/>
    <property type="project" value="InterPro"/>
</dbReference>
<feature type="compositionally biased region" description="Low complexity" evidence="4">
    <location>
        <begin position="207"/>
        <end position="221"/>
    </location>
</feature>
<feature type="compositionally biased region" description="Polar residues" evidence="4">
    <location>
        <begin position="1"/>
        <end position="19"/>
    </location>
</feature>
<dbReference type="InterPro" id="IPR000232">
    <property type="entry name" value="HSF_DNA-bd"/>
</dbReference>
<dbReference type="Pfam" id="PF00447">
    <property type="entry name" value="HSF_DNA-bind"/>
    <property type="match status" value="1"/>
</dbReference>
<reference evidence="6" key="1">
    <citation type="submission" date="2023-06" db="EMBL/GenBank/DDBJ databases">
        <title>Survivors Of The Sea: Transcriptome response of Skeletonema marinoi to long-term dormancy.</title>
        <authorList>
            <person name="Pinder M.I.M."/>
            <person name="Kourtchenko O."/>
            <person name="Robertson E.K."/>
            <person name="Larsson T."/>
            <person name="Maumus F."/>
            <person name="Osuna-Cruz C.M."/>
            <person name="Vancaester E."/>
            <person name="Stenow R."/>
            <person name="Vandepoele K."/>
            <person name="Ploug H."/>
            <person name="Bruchert V."/>
            <person name="Godhe A."/>
            <person name="Topel M."/>
        </authorList>
    </citation>
    <scope>NUCLEOTIDE SEQUENCE</scope>
    <source>
        <strain evidence="6">R05AC</strain>
    </source>
</reference>
<evidence type="ECO:0000256" key="4">
    <source>
        <dbReference type="SAM" id="MobiDB-lite"/>
    </source>
</evidence>
<dbReference type="InterPro" id="IPR036390">
    <property type="entry name" value="WH_DNA-bd_sf"/>
</dbReference>
<feature type="region of interest" description="Disordered" evidence="4">
    <location>
        <begin position="263"/>
        <end position="382"/>
    </location>
</feature>
<dbReference type="GO" id="GO:0003700">
    <property type="term" value="F:DNA-binding transcription factor activity"/>
    <property type="evidence" value="ECO:0007669"/>
    <property type="project" value="InterPro"/>
</dbReference>
<evidence type="ECO:0000256" key="3">
    <source>
        <dbReference type="ARBA" id="ARBA00023242"/>
    </source>
</evidence>
<dbReference type="SUPFAM" id="SSF46785">
    <property type="entry name" value="Winged helix' DNA-binding domain"/>
    <property type="match status" value="1"/>
</dbReference>
<name>A0AAD9DHQ8_9STRA</name>
<evidence type="ECO:0000313" key="6">
    <source>
        <dbReference type="EMBL" id="KAK1748241.1"/>
    </source>
</evidence>
<feature type="compositionally biased region" description="Low complexity" evidence="4">
    <location>
        <begin position="331"/>
        <end position="349"/>
    </location>
</feature>
<evidence type="ECO:0000313" key="7">
    <source>
        <dbReference type="Proteomes" id="UP001224775"/>
    </source>
</evidence>
<feature type="compositionally biased region" description="Basic and acidic residues" evidence="4">
    <location>
        <begin position="296"/>
        <end position="309"/>
    </location>
</feature>
<dbReference type="Gene3D" id="1.10.10.10">
    <property type="entry name" value="Winged helix-like DNA-binding domain superfamily/Winged helix DNA-binding domain"/>
    <property type="match status" value="1"/>
</dbReference>
<evidence type="ECO:0000256" key="1">
    <source>
        <dbReference type="ARBA" id="ARBA00004123"/>
    </source>
</evidence>
<accession>A0AAD9DHQ8</accession>
<keyword evidence="7" id="KW-1185">Reference proteome</keyword>
<feature type="compositionally biased region" description="Basic and acidic residues" evidence="4">
    <location>
        <begin position="263"/>
        <end position="285"/>
    </location>
</feature>
<dbReference type="GO" id="GO:0005634">
    <property type="term" value="C:nucleus"/>
    <property type="evidence" value="ECO:0007669"/>
    <property type="project" value="UniProtKB-SubCell"/>
</dbReference>
<evidence type="ECO:0000259" key="5">
    <source>
        <dbReference type="Pfam" id="PF00447"/>
    </source>
</evidence>
<evidence type="ECO:0000256" key="2">
    <source>
        <dbReference type="ARBA" id="ARBA00023125"/>
    </source>
</evidence>
<feature type="compositionally biased region" description="Polar residues" evidence="4">
    <location>
        <begin position="350"/>
        <end position="382"/>
    </location>
</feature>
<comment type="caution">
    <text evidence="6">The sequence shown here is derived from an EMBL/GenBank/DDBJ whole genome shotgun (WGS) entry which is preliminary data.</text>
</comment>
<protein>
    <recommendedName>
        <fullName evidence="5">HSF-type DNA-binding domain-containing protein</fullName>
    </recommendedName>
</protein>
<comment type="subcellular location">
    <subcellularLocation>
        <location evidence="1">Nucleus</location>
    </subcellularLocation>
</comment>
<organism evidence="6 7">
    <name type="scientific">Skeletonema marinoi</name>
    <dbReference type="NCBI Taxonomy" id="267567"/>
    <lineage>
        <taxon>Eukaryota</taxon>
        <taxon>Sar</taxon>
        <taxon>Stramenopiles</taxon>
        <taxon>Ochrophyta</taxon>
        <taxon>Bacillariophyta</taxon>
        <taxon>Coscinodiscophyceae</taxon>
        <taxon>Thalassiosirophycidae</taxon>
        <taxon>Thalassiosirales</taxon>
        <taxon>Skeletonemataceae</taxon>
        <taxon>Skeletonema</taxon>
        <taxon>Skeletonema marinoi-dohrnii complex</taxon>
    </lineage>
</organism>
<feature type="region of interest" description="Disordered" evidence="4">
    <location>
        <begin position="1"/>
        <end position="24"/>
    </location>
</feature>
<keyword evidence="2" id="KW-0238">DNA-binding</keyword>
<dbReference type="Proteomes" id="UP001224775">
    <property type="component" value="Unassembled WGS sequence"/>
</dbReference>
<dbReference type="EMBL" id="JATAAI010000001">
    <property type="protein sequence ID" value="KAK1748241.1"/>
    <property type="molecule type" value="Genomic_DNA"/>
</dbReference>
<dbReference type="AlphaFoldDB" id="A0AAD9DHQ8"/>
<keyword evidence="3" id="KW-0539">Nucleus</keyword>
<sequence length="418" mass="46320">MDPYQSTQHAIADGNSSSDANKRRHNTLKERIKRSMNKAGGATVRRRSSLLAAASALASLAGGGDSKVTDADTNTEMANNDLHEEAAHEERWRAATTAEEVPITFPQKLMSVLDNDELEDIITWLPHGRAFIILQKKKFASDVMPLYKEAEPVGVYKGAKRTETGSITTSTFKEATITFACRCTVNPNPTPAIHREQVHLHQRRTSKGGSKSKGPVSPGSKVAAAMSTLRMEASPLENRDQDGHRPQVDFKTTLSRQQELLRMDQEQEDQRRKKLMEEQHQHDQKALAALYHSSRRTRDSPERKVKEQVELPSNLPAMPFLPSSGRRHNRSFLSSSLSSSTGQHQHQSLPSSFTASGTSPHASLLSNSWNTEPNTRTSMATSPERNAKGCIIFKILIGLKSVTTECKREKGIARSRHG</sequence>